<dbReference type="InterPro" id="IPR011009">
    <property type="entry name" value="Kinase-like_dom_sf"/>
</dbReference>
<dbReference type="Gene3D" id="3.30.200.20">
    <property type="entry name" value="Phosphorylase Kinase, domain 1"/>
    <property type="match status" value="1"/>
</dbReference>
<dbReference type="PANTHER" id="PTHR21064">
    <property type="entry name" value="AMINOGLYCOSIDE PHOSPHOTRANSFERASE DOMAIN-CONTAINING PROTEIN-RELATED"/>
    <property type="match status" value="1"/>
</dbReference>
<sequence>MNGEEELAALLDMEFGIRFIRATPIDKGWLNVKWKIDTDQGPLFAKYYHPDRYKLHARPDRKAAIERTLELQNGLHAAGVACPRVRTTDDRRLMVTPSGMHVAFMDWVEGGTVQAGSMNDNQLNSLGQSTGRMHAWLSHVPPLSKPAWEPDRTAYLMEWEGNRNTAAAAGDEIVLDWLDRSRVIVEAADFGEFAASRQGWLHWDLWVDNILLGDRKVAGIVDFDRMTMAYPEIDVARAILSGALQEDGGLRIDGVRAFMDGYRKHAAASGELLVRAIRMLYLIESIWWLRAEVRVESELRELLARFLRELRWIEEHWRELPGLLERV</sequence>
<evidence type="ECO:0000256" key="1">
    <source>
        <dbReference type="ARBA" id="ARBA00038240"/>
    </source>
</evidence>
<dbReference type="PANTHER" id="PTHR21064:SF6">
    <property type="entry name" value="AMINOGLYCOSIDE PHOSPHOTRANSFERASE DOMAIN-CONTAINING PROTEIN"/>
    <property type="match status" value="1"/>
</dbReference>
<dbReference type="EMBL" id="BDQX01000005">
    <property type="protein sequence ID" value="GBG05546.1"/>
    <property type="molecule type" value="Genomic_DNA"/>
</dbReference>
<dbReference type="Gene3D" id="3.90.1200.10">
    <property type="match status" value="1"/>
</dbReference>
<reference evidence="3 4" key="1">
    <citation type="submission" date="2017-08" db="EMBL/GenBank/DDBJ databases">
        <title>Substantial Increase in Enzyme Production by Combined Drug-Resistance Mutations in Paenibacillus agaridevorans.</title>
        <authorList>
            <person name="Tanaka Y."/>
            <person name="Funane K."/>
            <person name="Hosaka T."/>
            <person name="Shiwa Y."/>
            <person name="Fujita N."/>
            <person name="Miyazaki T."/>
            <person name="Yoshikawa H."/>
            <person name="Murakami K."/>
            <person name="Kasahara K."/>
            <person name="Inaoka T."/>
            <person name="Hiraga Y."/>
            <person name="Ochi K."/>
        </authorList>
    </citation>
    <scope>NUCLEOTIDE SEQUENCE [LARGE SCALE GENOMIC DNA]</scope>
    <source>
        <strain evidence="3 4">T-3040</strain>
    </source>
</reference>
<gene>
    <name evidence="3" type="ORF">PAT3040_00027</name>
</gene>
<comment type="caution">
    <text evidence="3">The sequence shown here is derived from an EMBL/GenBank/DDBJ whole genome shotgun (WGS) entry which is preliminary data.</text>
</comment>
<organism evidence="3 4">
    <name type="scientific">Paenibacillus agaridevorans</name>
    <dbReference type="NCBI Taxonomy" id="171404"/>
    <lineage>
        <taxon>Bacteria</taxon>
        <taxon>Bacillati</taxon>
        <taxon>Bacillota</taxon>
        <taxon>Bacilli</taxon>
        <taxon>Bacillales</taxon>
        <taxon>Paenibacillaceae</taxon>
        <taxon>Paenibacillus</taxon>
    </lineage>
</organism>
<name>A0A2R5EG67_9BACL</name>
<dbReference type="InterPro" id="IPR050249">
    <property type="entry name" value="Pseudomonas-type_ThrB"/>
</dbReference>
<dbReference type="InterPro" id="IPR002575">
    <property type="entry name" value="Aminoglycoside_PTrfase"/>
</dbReference>
<feature type="domain" description="Aminoglycoside phosphotransferase" evidence="2">
    <location>
        <begin position="22"/>
        <end position="266"/>
    </location>
</feature>
<dbReference type="RefSeq" id="WP_181376348.1">
    <property type="nucleotide sequence ID" value="NZ_BDQX01000005.1"/>
</dbReference>
<dbReference type="AlphaFoldDB" id="A0A2R5EG67"/>
<evidence type="ECO:0000313" key="4">
    <source>
        <dbReference type="Proteomes" id="UP000245202"/>
    </source>
</evidence>
<proteinExistence type="inferred from homology"/>
<dbReference type="SUPFAM" id="SSF56112">
    <property type="entry name" value="Protein kinase-like (PK-like)"/>
    <property type="match status" value="1"/>
</dbReference>
<comment type="similarity">
    <text evidence="1">Belongs to the pseudomonas-type ThrB family.</text>
</comment>
<keyword evidence="4" id="KW-1185">Reference proteome</keyword>
<dbReference type="GO" id="GO:0019202">
    <property type="term" value="F:amino acid kinase activity"/>
    <property type="evidence" value="ECO:0007669"/>
    <property type="project" value="TreeGrafter"/>
</dbReference>
<evidence type="ECO:0000313" key="3">
    <source>
        <dbReference type="EMBL" id="GBG05546.1"/>
    </source>
</evidence>
<dbReference type="Pfam" id="PF01636">
    <property type="entry name" value="APH"/>
    <property type="match status" value="1"/>
</dbReference>
<accession>A0A2R5EG67</accession>
<evidence type="ECO:0000259" key="2">
    <source>
        <dbReference type="Pfam" id="PF01636"/>
    </source>
</evidence>
<protein>
    <recommendedName>
        <fullName evidence="2">Aminoglycoside phosphotransferase domain-containing protein</fullName>
    </recommendedName>
</protein>
<dbReference type="Proteomes" id="UP000245202">
    <property type="component" value="Unassembled WGS sequence"/>
</dbReference>